<dbReference type="EMBL" id="QGKX02000088">
    <property type="protein sequence ID" value="KAF3588127.1"/>
    <property type="molecule type" value="Genomic_DNA"/>
</dbReference>
<reference evidence="13" key="1">
    <citation type="submission" date="2019-12" db="EMBL/GenBank/DDBJ databases">
        <title>Genome sequencing and annotation of Brassica cretica.</title>
        <authorList>
            <person name="Studholme D.J."/>
            <person name="Sarris P."/>
        </authorList>
    </citation>
    <scope>NUCLEOTIDE SEQUENCE</scope>
    <source>
        <strain evidence="13">PFS-109/04</strain>
        <tissue evidence="13">Leaf</tissue>
    </source>
</reference>
<proteinExistence type="inferred from homology"/>
<evidence type="ECO:0000259" key="11">
    <source>
        <dbReference type="Pfam" id="PF02225"/>
    </source>
</evidence>
<dbReference type="GO" id="GO:0004252">
    <property type="term" value="F:serine-type endopeptidase activity"/>
    <property type="evidence" value="ECO:0007669"/>
    <property type="project" value="UniProtKB-UniRule"/>
</dbReference>
<name>A0A8S9S4L3_BRACR</name>
<dbReference type="Proteomes" id="UP000712600">
    <property type="component" value="Unassembled WGS sequence"/>
</dbReference>
<feature type="domain" description="Peptidase S8/S53" evidence="10">
    <location>
        <begin position="123"/>
        <end position="341"/>
    </location>
</feature>
<evidence type="ECO:0000313" key="14">
    <source>
        <dbReference type="Proteomes" id="UP000712600"/>
    </source>
</evidence>
<dbReference type="AlphaFoldDB" id="A0A8S9S4L3"/>
<dbReference type="InterPro" id="IPR037045">
    <property type="entry name" value="S8pro/Inhibitor_I9_sf"/>
</dbReference>
<dbReference type="SUPFAM" id="SSF52025">
    <property type="entry name" value="PA domain"/>
    <property type="match status" value="1"/>
</dbReference>
<keyword evidence="2 7" id="KW-0645">Protease</keyword>
<evidence type="ECO:0008006" key="15">
    <source>
        <dbReference type="Google" id="ProtNLM"/>
    </source>
</evidence>
<feature type="active site" description="Charge relay system" evidence="7">
    <location>
        <position position="360"/>
    </location>
</feature>
<sequence>MAFIFFLFLLTLFSPSSSNDLNSLTYIVHVDHEAKPSIFPTHRHWYTSSLTSTSSSIIHTYDTVFHGFSARLTAQEATQLLDHPNVISVIPEQVRHLHTTRSPEFLGLRSTDKAGLLEESDFGSDLVIGVIDTGIWPERPSFDDRGLGPVPTKWKGQCVPSQDFPETACNRKLVGAKFFCGGYEATNGKMNETTEFRSPRDSDGHGTHTASISAGRYVFPASTLGYARGVASGMAPKARLAAYKVCWNSGCYDSDILAAFDAAVADGVDVVSLSVGGVVVPYYLDAIAIGAFGAIDRGIFVSASAGNGGPGALTVTNVAPWMTTVGAGTIDRDFPANVKLGNGKTIPGVSVYGGPDLDPSKMYPLVYGGSLLGGDGYSSSLCIEGSLDPSLVKGKIVLCDRGINSRATKGEIVRKNGGVGMIIANGVFDGEGLVADCHVLPATSVGASGGDEIRSSVKDSSRSAPGGLDPRLMALDWSINEVLRVWGDSESAFCCSDPDLSFAFVDLWCERRLRRVLLRRSGFGGFSEVYLASLWSGVPCFPKTETWRLVSVKGYVLCSGVMMAALPCQSVHVGYCGCVVVLSPCFALAIEVWRFKICRLWLLSSLSLVLLSPCFVVVTCRFVLLGPLCLEPLVSHCSMFSVYMAWWFSTVCKNEWVHVLCTRSEGSVRVPDWINWISRIVVATYLRPVIPVRGGSLGLLRRLFLLFLQVLMFAVFACLSLSRFSPCLLGSRSGVAVSGVKSGLWLVWLLVSCYMNKSSTCLALWLASSS</sequence>
<evidence type="ECO:0000259" key="10">
    <source>
        <dbReference type="Pfam" id="PF00082"/>
    </source>
</evidence>
<feature type="active site" description="Charge relay system" evidence="7">
    <location>
        <position position="205"/>
    </location>
</feature>
<feature type="transmembrane region" description="Helical" evidence="8">
    <location>
        <begin position="600"/>
        <end position="624"/>
    </location>
</feature>
<keyword evidence="3 9" id="KW-0732">Signal</keyword>
<organism evidence="13 14">
    <name type="scientific">Brassica cretica</name>
    <name type="common">Mustard</name>
    <dbReference type="NCBI Taxonomy" id="69181"/>
    <lineage>
        <taxon>Eukaryota</taxon>
        <taxon>Viridiplantae</taxon>
        <taxon>Streptophyta</taxon>
        <taxon>Embryophyta</taxon>
        <taxon>Tracheophyta</taxon>
        <taxon>Spermatophyta</taxon>
        <taxon>Magnoliopsida</taxon>
        <taxon>eudicotyledons</taxon>
        <taxon>Gunneridae</taxon>
        <taxon>Pentapetalae</taxon>
        <taxon>rosids</taxon>
        <taxon>malvids</taxon>
        <taxon>Brassicales</taxon>
        <taxon>Brassicaceae</taxon>
        <taxon>Brassiceae</taxon>
        <taxon>Brassica</taxon>
    </lineage>
</organism>
<feature type="transmembrane region" description="Helical" evidence="8">
    <location>
        <begin position="572"/>
        <end position="593"/>
    </location>
</feature>
<comment type="similarity">
    <text evidence="1 7">Belongs to the peptidase S8 family.</text>
</comment>
<dbReference type="GO" id="GO:0006508">
    <property type="term" value="P:proteolysis"/>
    <property type="evidence" value="ECO:0007669"/>
    <property type="project" value="UniProtKB-KW"/>
</dbReference>
<dbReference type="FunFam" id="3.50.30.30:FF:000005">
    <property type="entry name" value="subtilisin-like protease SBT1.5"/>
    <property type="match status" value="1"/>
</dbReference>
<dbReference type="InterPro" id="IPR045051">
    <property type="entry name" value="SBT"/>
</dbReference>
<evidence type="ECO:0000256" key="6">
    <source>
        <dbReference type="ARBA" id="ARBA00023180"/>
    </source>
</evidence>
<evidence type="ECO:0000256" key="1">
    <source>
        <dbReference type="ARBA" id="ARBA00011073"/>
    </source>
</evidence>
<evidence type="ECO:0000256" key="5">
    <source>
        <dbReference type="ARBA" id="ARBA00022825"/>
    </source>
</evidence>
<dbReference type="FunFam" id="3.30.70.80:FF:000003">
    <property type="entry name" value="Subtilisin-like protease SBT1.9"/>
    <property type="match status" value="1"/>
</dbReference>
<dbReference type="Gene3D" id="3.30.70.80">
    <property type="entry name" value="Peptidase S8 propeptide/proteinase inhibitor I9"/>
    <property type="match status" value="1"/>
</dbReference>
<dbReference type="SUPFAM" id="SSF54897">
    <property type="entry name" value="Protease propeptides/inhibitors"/>
    <property type="match status" value="1"/>
</dbReference>
<keyword evidence="8" id="KW-0472">Membrane</keyword>
<keyword evidence="5 7" id="KW-0720">Serine protease</keyword>
<feature type="domain" description="PA" evidence="11">
    <location>
        <begin position="363"/>
        <end position="453"/>
    </location>
</feature>
<evidence type="ECO:0000256" key="7">
    <source>
        <dbReference type="PROSITE-ProRule" id="PRU01240"/>
    </source>
</evidence>
<dbReference type="InterPro" id="IPR000209">
    <property type="entry name" value="Peptidase_S8/S53_dom"/>
</dbReference>
<dbReference type="InterPro" id="IPR015500">
    <property type="entry name" value="Peptidase_S8_subtilisin-rel"/>
</dbReference>
<dbReference type="InterPro" id="IPR010259">
    <property type="entry name" value="S8pro/Inhibitor_I9"/>
</dbReference>
<feature type="active site" description="Charge relay system" evidence="7">
    <location>
        <position position="132"/>
    </location>
</feature>
<evidence type="ECO:0000256" key="4">
    <source>
        <dbReference type="ARBA" id="ARBA00022801"/>
    </source>
</evidence>
<evidence type="ECO:0000256" key="2">
    <source>
        <dbReference type="ARBA" id="ARBA00022670"/>
    </source>
</evidence>
<feature type="transmembrane region" description="Helical" evidence="8">
    <location>
        <begin position="703"/>
        <end position="725"/>
    </location>
</feature>
<evidence type="ECO:0000256" key="8">
    <source>
        <dbReference type="SAM" id="Phobius"/>
    </source>
</evidence>
<dbReference type="SUPFAM" id="SSF52743">
    <property type="entry name" value="Subtilisin-like"/>
    <property type="match status" value="1"/>
</dbReference>
<evidence type="ECO:0000313" key="13">
    <source>
        <dbReference type="EMBL" id="KAF3588127.1"/>
    </source>
</evidence>
<gene>
    <name evidence="13" type="ORF">F2Q69_00031669</name>
</gene>
<dbReference type="Pfam" id="PF02225">
    <property type="entry name" value="PA"/>
    <property type="match status" value="1"/>
</dbReference>
<feature type="chain" id="PRO_5035732146" description="Inhibitor I9 domain-containing protein" evidence="9">
    <location>
        <begin position="19"/>
        <end position="770"/>
    </location>
</feature>
<accession>A0A8S9S4L3</accession>
<feature type="transmembrane region" description="Helical" evidence="8">
    <location>
        <begin position="745"/>
        <end position="767"/>
    </location>
</feature>
<dbReference type="PRINTS" id="PR00723">
    <property type="entry name" value="SUBTILISIN"/>
</dbReference>
<dbReference type="InterPro" id="IPR003137">
    <property type="entry name" value="PA_domain"/>
</dbReference>
<dbReference type="CDD" id="cd02120">
    <property type="entry name" value="PA_subtilisin_like"/>
    <property type="match status" value="1"/>
</dbReference>
<dbReference type="Gene3D" id="3.40.50.200">
    <property type="entry name" value="Peptidase S8/S53 domain"/>
    <property type="match status" value="1"/>
</dbReference>
<feature type="transmembrane region" description="Helical" evidence="8">
    <location>
        <begin position="630"/>
        <end position="648"/>
    </location>
</feature>
<keyword evidence="8" id="KW-1133">Transmembrane helix</keyword>
<evidence type="ECO:0000256" key="9">
    <source>
        <dbReference type="SAM" id="SignalP"/>
    </source>
</evidence>
<evidence type="ECO:0000259" key="12">
    <source>
        <dbReference type="Pfam" id="PF05922"/>
    </source>
</evidence>
<dbReference type="PROSITE" id="PS51892">
    <property type="entry name" value="SUBTILASE"/>
    <property type="match status" value="1"/>
</dbReference>
<dbReference type="InterPro" id="IPR046450">
    <property type="entry name" value="PA_dom_sf"/>
</dbReference>
<keyword evidence="4 7" id="KW-0378">Hydrolase</keyword>
<protein>
    <recommendedName>
        <fullName evidence="15">Inhibitor I9 domain-containing protein</fullName>
    </recommendedName>
</protein>
<dbReference type="Pfam" id="PF05922">
    <property type="entry name" value="Inhibitor_I9"/>
    <property type="match status" value="1"/>
</dbReference>
<dbReference type="PANTHER" id="PTHR10795">
    <property type="entry name" value="PROPROTEIN CONVERTASE SUBTILISIN/KEXIN"/>
    <property type="match status" value="1"/>
</dbReference>
<evidence type="ECO:0000256" key="3">
    <source>
        <dbReference type="ARBA" id="ARBA00022729"/>
    </source>
</evidence>
<dbReference type="InterPro" id="IPR034197">
    <property type="entry name" value="Peptidases_S8_3"/>
</dbReference>
<dbReference type="Pfam" id="PF00082">
    <property type="entry name" value="Peptidase_S8"/>
    <property type="match status" value="1"/>
</dbReference>
<feature type="domain" description="Inhibitor I9" evidence="12">
    <location>
        <begin position="25"/>
        <end position="98"/>
    </location>
</feature>
<comment type="caution">
    <text evidence="13">The sequence shown here is derived from an EMBL/GenBank/DDBJ whole genome shotgun (WGS) entry which is preliminary data.</text>
</comment>
<keyword evidence="6" id="KW-0325">Glycoprotein</keyword>
<keyword evidence="8" id="KW-0812">Transmembrane</keyword>
<feature type="signal peptide" evidence="9">
    <location>
        <begin position="1"/>
        <end position="18"/>
    </location>
</feature>
<dbReference type="CDD" id="cd04852">
    <property type="entry name" value="Peptidases_S8_3"/>
    <property type="match status" value="1"/>
</dbReference>
<dbReference type="InterPro" id="IPR036852">
    <property type="entry name" value="Peptidase_S8/S53_dom_sf"/>
</dbReference>